<feature type="active site" evidence="6">
    <location>
        <position position="200"/>
    </location>
</feature>
<evidence type="ECO:0000256" key="1">
    <source>
        <dbReference type="ARBA" id="ARBA00022723"/>
    </source>
</evidence>
<dbReference type="InterPro" id="IPR014628">
    <property type="entry name" value="Man6P_isomerase_Firm_short"/>
</dbReference>
<sequence>MKFEAYPIQFNPILKDKIWGGDKLKTVFHKPIKTETTGESWEISGVKGDISEVSNGIYAGKNLNELLDLFPEAVLGKAVHEKFGTDFPLLFKFIDAKEDLSIQVHPNDELAQKRHHSFGKTEMWYIMQADPGSRLIVGFKEDSNASEYIQNLENKTLLSILDEVPVGEGDAFFLETGTIHAIGAGIVLAEIQQTSDITYRIYDWDRVDAEGKGRELHTELALEAMNYNKTATQRKYSTAKNQSNSIVDCKYFTTNIIPLDGKLEVVRSTDSFTVYMCVDGNFELRWDNGAQSYGKGDTILIPAYLDHYTLEGNASLLEIYIS</sequence>
<proteinExistence type="predicted"/>
<evidence type="ECO:0000256" key="6">
    <source>
        <dbReference type="PIRSR" id="PIRSR036894-2"/>
    </source>
</evidence>
<dbReference type="InterPro" id="IPR046457">
    <property type="entry name" value="PMI_typeI_cat"/>
</dbReference>
<dbReference type="InterPro" id="IPR049071">
    <property type="entry name" value="MPI_cupin_dom"/>
</dbReference>
<dbReference type="Pfam" id="PF20511">
    <property type="entry name" value="PMI_typeI_cat"/>
    <property type="match status" value="1"/>
</dbReference>
<protein>
    <recommendedName>
        <fullName evidence="3">Phosphohexomutase</fullName>
    </recommendedName>
    <alternativeName>
        <fullName evidence="4">Phosphomannose isomerase</fullName>
    </alternativeName>
</protein>
<feature type="domain" description="Mannose-6-phosphate isomerase cupin" evidence="8">
    <location>
        <begin position="246"/>
        <end position="320"/>
    </location>
</feature>
<dbReference type="InterPro" id="IPR014710">
    <property type="entry name" value="RmlC-like_jellyroll"/>
</dbReference>
<organism evidence="9 10">
    <name type="scientific">Flavobacterium kingsejongi</name>
    <dbReference type="NCBI Taxonomy" id="1678728"/>
    <lineage>
        <taxon>Bacteria</taxon>
        <taxon>Pseudomonadati</taxon>
        <taxon>Bacteroidota</taxon>
        <taxon>Flavobacteriia</taxon>
        <taxon>Flavobacteriales</taxon>
        <taxon>Flavobacteriaceae</taxon>
        <taxon>Flavobacterium</taxon>
    </lineage>
</organism>
<dbReference type="CDD" id="cd07010">
    <property type="entry name" value="cupin_PMI_type_I_N_bac"/>
    <property type="match status" value="1"/>
</dbReference>
<dbReference type="GO" id="GO:0008270">
    <property type="term" value="F:zinc ion binding"/>
    <property type="evidence" value="ECO:0007669"/>
    <property type="project" value="InterPro"/>
</dbReference>
<keyword evidence="1 5" id="KW-0479">Metal-binding</keyword>
<keyword evidence="2 5" id="KW-0862">Zinc</keyword>
<feature type="binding site" evidence="5">
    <location>
        <position position="122"/>
    </location>
    <ligand>
        <name>Zn(2+)</name>
        <dbReference type="ChEBI" id="CHEBI:29105"/>
    </ligand>
</feature>
<feature type="domain" description="Phosphomannose isomerase type I catalytic" evidence="7">
    <location>
        <begin position="11"/>
        <end position="116"/>
    </location>
</feature>
<keyword evidence="9" id="KW-0413">Isomerase</keyword>
<comment type="cofactor">
    <cofactor evidence="5">
        <name>Zn(2+)</name>
        <dbReference type="ChEBI" id="CHEBI:29105"/>
    </cofactor>
    <text evidence="5">Binds 1 zinc ion per subunit.</text>
</comment>
<dbReference type="InterPro" id="IPR011051">
    <property type="entry name" value="RmlC_Cupin_sf"/>
</dbReference>
<feature type="binding site" evidence="5">
    <location>
        <position position="180"/>
    </location>
    <ligand>
        <name>Zn(2+)</name>
        <dbReference type="ChEBI" id="CHEBI:29105"/>
    </ligand>
</feature>
<gene>
    <name evidence="9" type="ORF">FK004_09260</name>
</gene>
<evidence type="ECO:0000256" key="4">
    <source>
        <dbReference type="ARBA" id="ARBA00030762"/>
    </source>
</evidence>
<dbReference type="InterPro" id="IPR051804">
    <property type="entry name" value="Carb_Metab_Reg_Kinase/Isom"/>
</dbReference>
<keyword evidence="10" id="KW-1185">Reference proteome</keyword>
<dbReference type="SUPFAM" id="SSF51182">
    <property type="entry name" value="RmlC-like cupins"/>
    <property type="match status" value="1"/>
</dbReference>
<evidence type="ECO:0000313" key="9">
    <source>
        <dbReference type="EMBL" id="AWG25413.1"/>
    </source>
</evidence>
<dbReference type="Pfam" id="PF21621">
    <property type="entry name" value="MPI_cupin_dom"/>
    <property type="match status" value="1"/>
</dbReference>
<evidence type="ECO:0000259" key="8">
    <source>
        <dbReference type="Pfam" id="PF21621"/>
    </source>
</evidence>
<dbReference type="PANTHER" id="PTHR42742:SF3">
    <property type="entry name" value="FRUCTOKINASE"/>
    <property type="match status" value="1"/>
</dbReference>
<dbReference type="Proteomes" id="UP000244677">
    <property type="component" value="Chromosome"/>
</dbReference>
<name>A0A2S1LNT0_9FLAO</name>
<dbReference type="OrthoDB" id="9808275at2"/>
<accession>A0A2S1LNT0</accession>
<evidence type="ECO:0000256" key="2">
    <source>
        <dbReference type="ARBA" id="ARBA00022833"/>
    </source>
</evidence>
<reference evidence="9 10" key="1">
    <citation type="submission" date="2017-04" db="EMBL/GenBank/DDBJ databases">
        <title>Complete genome sequence of Flavobacterium kingsejong AJ004.</title>
        <authorList>
            <person name="Lee P.C."/>
        </authorList>
    </citation>
    <scope>NUCLEOTIDE SEQUENCE [LARGE SCALE GENOMIC DNA]</scope>
    <source>
        <strain evidence="9 10">AJ004</strain>
    </source>
</reference>
<dbReference type="GO" id="GO:0004476">
    <property type="term" value="F:mannose-6-phosphate isomerase activity"/>
    <property type="evidence" value="ECO:0007669"/>
    <property type="project" value="InterPro"/>
</dbReference>
<dbReference type="Gene3D" id="2.60.120.10">
    <property type="entry name" value="Jelly Rolls"/>
    <property type="match status" value="2"/>
</dbReference>
<feature type="binding site" evidence="5">
    <location>
        <position position="105"/>
    </location>
    <ligand>
        <name>Zn(2+)</name>
        <dbReference type="ChEBI" id="CHEBI:29105"/>
    </ligand>
</feature>
<dbReference type="AlphaFoldDB" id="A0A2S1LNT0"/>
<dbReference type="GO" id="GO:0005975">
    <property type="term" value="P:carbohydrate metabolic process"/>
    <property type="evidence" value="ECO:0007669"/>
    <property type="project" value="InterPro"/>
</dbReference>
<dbReference type="EMBL" id="CP020919">
    <property type="protein sequence ID" value="AWG25413.1"/>
    <property type="molecule type" value="Genomic_DNA"/>
</dbReference>
<dbReference type="RefSeq" id="WP_108737009.1">
    <property type="nucleotide sequence ID" value="NZ_CP020919.1"/>
</dbReference>
<evidence type="ECO:0000313" key="10">
    <source>
        <dbReference type="Proteomes" id="UP000244677"/>
    </source>
</evidence>
<dbReference type="PANTHER" id="PTHR42742">
    <property type="entry name" value="TRANSCRIPTIONAL REPRESSOR MPRA"/>
    <property type="match status" value="1"/>
</dbReference>
<evidence type="ECO:0000256" key="3">
    <source>
        <dbReference type="ARBA" id="ARBA00029741"/>
    </source>
</evidence>
<evidence type="ECO:0000259" key="7">
    <source>
        <dbReference type="Pfam" id="PF20511"/>
    </source>
</evidence>
<dbReference type="PIRSF" id="PIRSF036894">
    <property type="entry name" value="PMI_Firm_short"/>
    <property type="match status" value="1"/>
</dbReference>
<evidence type="ECO:0000256" key="5">
    <source>
        <dbReference type="PIRSR" id="PIRSR036894-1"/>
    </source>
</evidence>
<dbReference type="KEGG" id="fki:FK004_09260"/>